<dbReference type="OrthoDB" id="10637866at2759"/>
<dbReference type="Proteomes" id="UP001153069">
    <property type="component" value="Unassembled WGS sequence"/>
</dbReference>
<proteinExistence type="predicted"/>
<name>A0A9N8EGA4_9STRA</name>
<sequence>MLDWQEPLDDLVCSMNATCRSLPNAKAHNDMQQSRALLQQNGDTFQLLVHYVFATAGTEFPGEVQNKRLNLEFFIQEAVFKSPLSVQFYFTVSGHLPSPDVYFHSIGAAKHRYRDYVIPGHFPNVHISFREQSSTDLCQHGRWLDSANLTIGPTSFVLFLNDGVRGPFVSGDYAHKVSQSSFRSASVYSGSAAAAEVPVWFLPFLGKFAANQATTLVGPILSAEAGAHVQSYAMTMRLRSNSLVRTVSDILQRTCDLPKLLAVIEGEMAVSKLMLRNGWSLGSLYPSTNNVTAWHDVCAAFGQSISLPYNPPTCTPSRPDKMSMIAGSRECRSHVSIGYEALYRKQNPTLLFEGHPSSLVFTKFGGEVLRTRVLPTNLLKNVEELTREMLGNRTWTPHPVEHDERGIQNKFRETRSPLWDRWLHAVVMENEIGGAAYCRRIQDDWAKLEWMKAQVDSRKSGSWRADETRFDNTDMAHDVLSTLKIKDPLRKGRRTTFYLTPHPLLYLLGKCPERQLGHFGITKSGLASS</sequence>
<organism evidence="1 2">
    <name type="scientific">Seminavis robusta</name>
    <dbReference type="NCBI Taxonomy" id="568900"/>
    <lineage>
        <taxon>Eukaryota</taxon>
        <taxon>Sar</taxon>
        <taxon>Stramenopiles</taxon>
        <taxon>Ochrophyta</taxon>
        <taxon>Bacillariophyta</taxon>
        <taxon>Bacillariophyceae</taxon>
        <taxon>Bacillariophycidae</taxon>
        <taxon>Naviculales</taxon>
        <taxon>Naviculaceae</taxon>
        <taxon>Seminavis</taxon>
    </lineage>
</organism>
<gene>
    <name evidence="1" type="ORF">SEMRO_1052_G235800.1</name>
</gene>
<evidence type="ECO:0000313" key="2">
    <source>
        <dbReference type="Proteomes" id="UP001153069"/>
    </source>
</evidence>
<dbReference type="AlphaFoldDB" id="A0A9N8EGA4"/>
<accession>A0A9N8EGA4</accession>
<keyword evidence="2" id="KW-1185">Reference proteome</keyword>
<evidence type="ECO:0000313" key="1">
    <source>
        <dbReference type="EMBL" id="CAB9519855.1"/>
    </source>
</evidence>
<comment type="caution">
    <text evidence="1">The sequence shown here is derived from an EMBL/GenBank/DDBJ whole genome shotgun (WGS) entry which is preliminary data.</text>
</comment>
<dbReference type="EMBL" id="CAICTM010001050">
    <property type="protein sequence ID" value="CAB9519855.1"/>
    <property type="molecule type" value="Genomic_DNA"/>
</dbReference>
<reference evidence="1" key="1">
    <citation type="submission" date="2020-06" db="EMBL/GenBank/DDBJ databases">
        <authorList>
            <consortium name="Plant Systems Biology data submission"/>
        </authorList>
    </citation>
    <scope>NUCLEOTIDE SEQUENCE</scope>
    <source>
        <strain evidence="1">D6</strain>
    </source>
</reference>
<protein>
    <submittedName>
        <fullName evidence="1">Uncharacterized protein</fullName>
    </submittedName>
</protein>